<keyword evidence="2" id="KW-0812">Transmembrane</keyword>
<sequence precursor="true">MKLILAFLASIIIFVVFVAITAFFLKSALDLHKKTMGSVASHNASNRDDLKSEDYEIEEESQ</sequence>
<proteinExistence type="predicted"/>
<dbReference type="HOGENOM" id="CLU_2893249_0_0_2"/>
<evidence type="ECO:0000256" key="2">
    <source>
        <dbReference type="SAM" id="Phobius"/>
    </source>
</evidence>
<evidence type="ECO:0000313" key="4">
    <source>
        <dbReference type="Proteomes" id="UP000010866"/>
    </source>
</evidence>
<dbReference type="EMBL" id="CP003362">
    <property type="protein sequence ID" value="AGB48522.1"/>
    <property type="molecule type" value="Genomic_DNA"/>
</dbReference>
<dbReference type="STRING" id="867904.Metho_0244"/>
<feature type="compositionally biased region" description="Basic and acidic residues" evidence="1">
    <location>
        <begin position="45"/>
        <end position="54"/>
    </location>
</feature>
<keyword evidence="2" id="KW-1133">Transmembrane helix</keyword>
<accession>L0KSW7</accession>
<feature type="transmembrane region" description="Helical" evidence="2">
    <location>
        <begin position="6"/>
        <end position="25"/>
    </location>
</feature>
<keyword evidence="2" id="KW-0472">Membrane</keyword>
<dbReference type="KEGG" id="mhz:Metho_0244"/>
<evidence type="ECO:0000313" key="3">
    <source>
        <dbReference type="EMBL" id="AGB48522.1"/>
    </source>
</evidence>
<dbReference type="AlphaFoldDB" id="L0KSW7"/>
<reference evidence="4" key="1">
    <citation type="submission" date="2012-02" db="EMBL/GenBank/DDBJ databases">
        <title>Complete sequence of chromosome of Methanomethylovorans hollandica DSM 15978.</title>
        <authorList>
            <person name="Lucas S."/>
            <person name="Copeland A."/>
            <person name="Lapidus A."/>
            <person name="Glavina del Rio T."/>
            <person name="Dalin E."/>
            <person name="Tice H."/>
            <person name="Bruce D."/>
            <person name="Goodwin L."/>
            <person name="Pitluck S."/>
            <person name="Peters L."/>
            <person name="Mikhailova N."/>
            <person name="Held B."/>
            <person name="Kyrpides N."/>
            <person name="Mavromatis K."/>
            <person name="Ivanova N."/>
            <person name="Brettin T."/>
            <person name="Detter J.C."/>
            <person name="Han C."/>
            <person name="Larimer F."/>
            <person name="Land M."/>
            <person name="Hauser L."/>
            <person name="Markowitz V."/>
            <person name="Cheng J.-F."/>
            <person name="Hugenholtz P."/>
            <person name="Woyke T."/>
            <person name="Wu D."/>
            <person name="Spring S."/>
            <person name="Schroeder M."/>
            <person name="Brambilla E."/>
            <person name="Klenk H.-P."/>
            <person name="Eisen J.A."/>
        </authorList>
    </citation>
    <scope>NUCLEOTIDE SEQUENCE [LARGE SCALE GENOMIC DNA]</scope>
    <source>
        <strain evidence="4">DSM 15978 / NBRC 107637 / DMS1</strain>
    </source>
</reference>
<name>L0KSW7_METHD</name>
<dbReference type="RefSeq" id="WP_015323691.1">
    <property type="nucleotide sequence ID" value="NC_019977.1"/>
</dbReference>
<organism evidence="3 4">
    <name type="scientific">Methanomethylovorans hollandica (strain DSM 15978 / NBRC 107637 / DMS1)</name>
    <dbReference type="NCBI Taxonomy" id="867904"/>
    <lineage>
        <taxon>Archaea</taxon>
        <taxon>Methanobacteriati</taxon>
        <taxon>Methanobacteriota</taxon>
        <taxon>Stenosarchaea group</taxon>
        <taxon>Methanomicrobia</taxon>
        <taxon>Methanosarcinales</taxon>
        <taxon>Methanosarcinaceae</taxon>
        <taxon>Methanomethylovorans</taxon>
    </lineage>
</organism>
<feature type="region of interest" description="Disordered" evidence="1">
    <location>
        <begin position="37"/>
        <end position="62"/>
    </location>
</feature>
<gene>
    <name evidence="3" type="ordered locus">Metho_0244</name>
</gene>
<protein>
    <submittedName>
        <fullName evidence="3">Uncharacterized protein</fullName>
    </submittedName>
</protein>
<dbReference type="Proteomes" id="UP000010866">
    <property type="component" value="Chromosome"/>
</dbReference>
<evidence type="ECO:0000256" key="1">
    <source>
        <dbReference type="SAM" id="MobiDB-lite"/>
    </source>
</evidence>
<dbReference type="GeneID" id="14408186"/>
<keyword evidence="4" id="KW-1185">Reference proteome</keyword>